<dbReference type="InterPro" id="IPR003870">
    <property type="entry name" value="DUF222"/>
</dbReference>
<feature type="domain" description="HNH nuclease" evidence="2">
    <location>
        <begin position="384"/>
        <end position="436"/>
    </location>
</feature>
<gene>
    <name evidence="3" type="ORF">SD72_01520</name>
</gene>
<dbReference type="AlphaFoldDB" id="A0A0D0H9I0"/>
<reference evidence="3 4" key="1">
    <citation type="submission" date="2015-01" db="EMBL/GenBank/DDBJ databases">
        <title>Draft genome sequence of Leucobacter komagatae strain VKM ST2845.</title>
        <authorList>
            <person name="Karlyshev A.V."/>
            <person name="Kudryashova E.B."/>
        </authorList>
    </citation>
    <scope>NUCLEOTIDE SEQUENCE [LARGE SCALE GENOMIC DNA]</scope>
    <source>
        <strain evidence="3 4">VKM ST2845</strain>
    </source>
</reference>
<dbReference type="SMART" id="SM00507">
    <property type="entry name" value="HNHc"/>
    <property type="match status" value="1"/>
</dbReference>
<proteinExistence type="predicted"/>
<dbReference type="InterPro" id="IPR003615">
    <property type="entry name" value="HNH_nuc"/>
</dbReference>
<evidence type="ECO:0000313" key="3">
    <source>
        <dbReference type="EMBL" id="KIP53870.1"/>
    </source>
</evidence>
<dbReference type="EMBL" id="JXSQ01000001">
    <property type="protein sequence ID" value="KIP53870.1"/>
    <property type="molecule type" value="Genomic_DNA"/>
</dbReference>
<sequence>MTSSLEIRAEAIHGLESVARELRRAEARRFELLARGYRALPPGETHLRAYRAEAALALGLTEYRVDALLSLAAELAEDYCDTESLLREGRITVAHAEVITAAGHVITNIVATGVDAAAGAEVAEKTVLASARRKEYEHAVLAYALEESPNRLKPIAKRLAEQWSVESIEARQAAATARRRVTVVELADGMAELRVYMPAVQAFGLHDHLTRIANAVKRKTIPAPPVPHLPGAGPDGTAGGVATAGATADGAALDSSEDTRGADEIRVDALHELLSRDPFVAAEIGTRRVGAELRGRVQLVVTADGLDALLARHGGTVIRDTESRPSSSDPAENATVKCELQGYGPVSIDAARPIIASRSQWDLLTVCSHTGEVIRTDSYRPAKPQERFLVARDGHCRFPGCVAPTHRSEIDHTFDAALGGPTATDNLAHLCRRHHTLKGSSDWTVEQRAGGVLDWTSPTGRTYIDRPPDRLPERRTSHSSRRSRVRFEPVGASASPGSSTEDFTPEF</sequence>
<protein>
    <recommendedName>
        <fullName evidence="2">HNH nuclease domain-containing protein</fullName>
    </recommendedName>
</protein>
<name>A0A0D0H9I0_9MICO</name>
<dbReference type="CDD" id="cd00085">
    <property type="entry name" value="HNHc"/>
    <property type="match status" value="1"/>
</dbReference>
<dbReference type="OrthoDB" id="3261064at2"/>
<keyword evidence="4" id="KW-1185">Reference proteome</keyword>
<dbReference type="RefSeq" id="WP_042542628.1">
    <property type="nucleotide sequence ID" value="NZ_JXSQ01000001.1"/>
</dbReference>
<feature type="compositionally biased region" description="Polar residues" evidence="1">
    <location>
        <begin position="495"/>
        <end position="507"/>
    </location>
</feature>
<feature type="compositionally biased region" description="Basic and acidic residues" evidence="1">
    <location>
        <begin position="463"/>
        <end position="476"/>
    </location>
</feature>
<accession>A0A0D0H9I0</accession>
<evidence type="ECO:0000313" key="4">
    <source>
        <dbReference type="Proteomes" id="UP000032120"/>
    </source>
</evidence>
<organism evidence="3 4">
    <name type="scientific">Leucobacter komagatae</name>
    <dbReference type="NCBI Taxonomy" id="55969"/>
    <lineage>
        <taxon>Bacteria</taxon>
        <taxon>Bacillati</taxon>
        <taxon>Actinomycetota</taxon>
        <taxon>Actinomycetes</taxon>
        <taxon>Micrococcales</taxon>
        <taxon>Microbacteriaceae</taxon>
        <taxon>Leucobacter</taxon>
    </lineage>
</organism>
<dbReference type="Gene3D" id="1.10.30.50">
    <property type="match status" value="1"/>
</dbReference>
<feature type="region of interest" description="Disordered" evidence="1">
    <location>
        <begin position="456"/>
        <end position="507"/>
    </location>
</feature>
<evidence type="ECO:0000256" key="1">
    <source>
        <dbReference type="SAM" id="MobiDB-lite"/>
    </source>
</evidence>
<dbReference type="Pfam" id="PF02720">
    <property type="entry name" value="DUF222"/>
    <property type="match status" value="1"/>
</dbReference>
<dbReference type="Proteomes" id="UP000032120">
    <property type="component" value="Unassembled WGS sequence"/>
</dbReference>
<comment type="caution">
    <text evidence="3">The sequence shown here is derived from an EMBL/GenBank/DDBJ whole genome shotgun (WGS) entry which is preliminary data.</text>
</comment>
<evidence type="ECO:0000259" key="2">
    <source>
        <dbReference type="SMART" id="SM00507"/>
    </source>
</evidence>